<evidence type="ECO:0000256" key="1">
    <source>
        <dbReference type="ARBA" id="ARBA00004613"/>
    </source>
</evidence>
<feature type="chain" id="PRO_5025500768" evidence="6">
    <location>
        <begin position="18"/>
        <end position="201"/>
    </location>
</feature>
<dbReference type="GO" id="GO:0005615">
    <property type="term" value="C:extracellular space"/>
    <property type="evidence" value="ECO:0007669"/>
    <property type="project" value="TreeGrafter"/>
</dbReference>
<accession>A0A6B0V245</accession>
<dbReference type="GO" id="GO:0004867">
    <property type="term" value="F:serine-type endopeptidase inhibitor activity"/>
    <property type="evidence" value="ECO:0007669"/>
    <property type="project" value="UniProtKB-KW"/>
</dbReference>
<evidence type="ECO:0000256" key="4">
    <source>
        <dbReference type="ARBA" id="ARBA00022900"/>
    </source>
</evidence>
<dbReference type="InterPro" id="IPR036880">
    <property type="entry name" value="Kunitz_BPTI_sf"/>
</dbReference>
<comment type="subcellular location">
    <subcellularLocation>
        <location evidence="1">Secreted</location>
    </subcellularLocation>
</comment>
<keyword evidence="5" id="KW-1015">Disulfide bond</keyword>
<dbReference type="EMBL" id="GIFC01013889">
    <property type="protein sequence ID" value="MXU95972.1"/>
    <property type="molecule type" value="Transcribed_RNA"/>
</dbReference>
<dbReference type="PANTHER" id="PTHR10083:SF217">
    <property type="entry name" value="BOOPHILIN-H2"/>
    <property type="match status" value="1"/>
</dbReference>
<reference evidence="8" key="1">
    <citation type="submission" date="2019-12" db="EMBL/GenBank/DDBJ databases">
        <title>An insight into the sialome of adult female Ixodes ricinus ticks feeding for 6 days.</title>
        <authorList>
            <person name="Perner J."/>
            <person name="Ribeiro J.M.C."/>
        </authorList>
    </citation>
    <scope>NUCLEOTIDE SEQUENCE</scope>
    <source>
        <strain evidence="8">Semi-engorged</strain>
        <tissue evidence="8">Salivary glands</tissue>
    </source>
</reference>
<evidence type="ECO:0000256" key="2">
    <source>
        <dbReference type="ARBA" id="ARBA00022525"/>
    </source>
</evidence>
<dbReference type="PANTHER" id="PTHR10083">
    <property type="entry name" value="KUNITZ-TYPE PROTEASE INHIBITOR-RELATED"/>
    <property type="match status" value="1"/>
</dbReference>
<dbReference type="SMART" id="SM00131">
    <property type="entry name" value="KU"/>
    <property type="match status" value="2"/>
</dbReference>
<evidence type="ECO:0000313" key="8">
    <source>
        <dbReference type="EMBL" id="MXU95972.1"/>
    </source>
</evidence>
<dbReference type="InterPro" id="IPR050098">
    <property type="entry name" value="TFPI/VKTCI-like"/>
</dbReference>
<name>A0A6B0V245_IXORI</name>
<feature type="signal peptide" evidence="6">
    <location>
        <begin position="1"/>
        <end position="17"/>
    </location>
</feature>
<dbReference type="SUPFAM" id="SSF57362">
    <property type="entry name" value="BPTI-like"/>
    <property type="match status" value="3"/>
</dbReference>
<sequence>MKIKLVSIFVVVTLGSAEWERTTTVPEICKMDPVEGEGRAKFPGWFYDKNIDSCLPLTFGAPKAVNEIVNRFETKKNCSITCRHPDYGPCAKPLPKDCKETDTDHYRYNIKTERCFHDTKWKCGGENKFVSLKDCYKRCGRFIQDKCKHRPQDISNWCSTNGPRYYYNKKANRCNSYYRCDDHGIGFFSLKECNETCLRRF</sequence>
<evidence type="ECO:0000259" key="7">
    <source>
        <dbReference type="PROSITE" id="PS50279"/>
    </source>
</evidence>
<proteinExistence type="predicted"/>
<evidence type="ECO:0000256" key="5">
    <source>
        <dbReference type="ARBA" id="ARBA00023157"/>
    </source>
</evidence>
<dbReference type="InterPro" id="IPR002223">
    <property type="entry name" value="Kunitz_BPTI"/>
</dbReference>
<keyword evidence="3" id="KW-0646">Protease inhibitor</keyword>
<keyword evidence="4" id="KW-0722">Serine protease inhibitor</keyword>
<keyword evidence="2" id="KW-0964">Secreted</keyword>
<protein>
    <submittedName>
        <fullName evidence="8">Putative salivary kunitz domain protein</fullName>
    </submittedName>
</protein>
<evidence type="ECO:0000256" key="3">
    <source>
        <dbReference type="ARBA" id="ARBA00022690"/>
    </source>
</evidence>
<organism evidence="8">
    <name type="scientific">Ixodes ricinus</name>
    <name type="common">Common tick</name>
    <name type="synonym">Acarus ricinus</name>
    <dbReference type="NCBI Taxonomy" id="34613"/>
    <lineage>
        <taxon>Eukaryota</taxon>
        <taxon>Metazoa</taxon>
        <taxon>Ecdysozoa</taxon>
        <taxon>Arthropoda</taxon>
        <taxon>Chelicerata</taxon>
        <taxon>Arachnida</taxon>
        <taxon>Acari</taxon>
        <taxon>Parasitiformes</taxon>
        <taxon>Ixodida</taxon>
        <taxon>Ixodoidea</taxon>
        <taxon>Ixodidae</taxon>
        <taxon>Ixodinae</taxon>
        <taxon>Ixodes</taxon>
    </lineage>
</organism>
<evidence type="ECO:0000256" key="6">
    <source>
        <dbReference type="SAM" id="SignalP"/>
    </source>
</evidence>
<keyword evidence="6" id="KW-0732">Signal</keyword>
<dbReference type="AlphaFoldDB" id="A0A6B0V245"/>
<dbReference type="PROSITE" id="PS50279">
    <property type="entry name" value="BPTI_KUNITZ_2"/>
    <property type="match status" value="1"/>
</dbReference>
<dbReference type="Pfam" id="PF00014">
    <property type="entry name" value="Kunitz_BPTI"/>
    <property type="match status" value="1"/>
</dbReference>
<feature type="domain" description="BPTI/Kunitz inhibitor" evidence="7">
    <location>
        <begin position="29"/>
        <end position="82"/>
    </location>
</feature>
<dbReference type="Gene3D" id="4.10.410.10">
    <property type="entry name" value="Pancreatic trypsin inhibitor Kunitz domain"/>
    <property type="match status" value="2"/>
</dbReference>